<dbReference type="Proteomes" id="UP000229896">
    <property type="component" value="Unassembled WGS sequence"/>
</dbReference>
<organism evidence="1 2">
    <name type="scientific">Candidatus Berkelbacteria bacterium CG08_land_8_20_14_0_20_39_8</name>
    <dbReference type="NCBI Taxonomy" id="1974511"/>
    <lineage>
        <taxon>Bacteria</taxon>
        <taxon>Candidatus Berkelbacteria</taxon>
    </lineage>
</organism>
<sequence length="265" mass="30537">MFKNSSHFEMNPSLENHIYSTTKAEMRDLRERSFESDTEYQDAGEVRKKIGEFELVLNYHQTELEFTVKGFEDTPIYEVEQLYIINSISGEKAGLDDIFKDPPIILFAPTAINQASLNYGEFLLIAGDVLNPYKILTIYHEAGHFHFSMSDKEVKNDEIFSRATDLSDIRKKVHFKEEISVAEALKLLEDEERSWEFALSHFENFIGDNKLLSESEVKNFIHKYCLAGYSILVKKAAMKTEKASELISKTVEETESFVDDLNKMA</sequence>
<name>A0A2M6YC79_9BACT</name>
<dbReference type="AlphaFoldDB" id="A0A2M6YC79"/>
<reference evidence="2" key="1">
    <citation type="submission" date="2017-09" db="EMBL/GenBank/DDBJ databases">
        <title>Depth-based differentiation of microbial function through sediment-hosted aquifers and enrichment of novel symbionts in the deep terrestrial subsurface.</title>
        <authorList>
            <person name="Probst A.J."/>
            <person name="Ladd B."/>
            <person name="Jarett J.K."/>
            <person name="Geller-Mcgrath D.E."/>
            <person name="Sieber C.M.K."/>
            <person name="Emerson J.B."/>
            <person name="Anantharaman K."/>
            <person name="Thomas B.C."/>
            <person name="Malmstrom R."/>
            <person name="Stieglmeier M."/>
            <person name="Klingl A."/>
            <person name="Woyke T."/>
            <person name="Ryan C.M."/>
            <person name="Banfield J.F."/>
        </authorList>
    </citation>
    <scope>NUCLEOTIDE SEQUENCE [LARGE SCALE GENOMIC DNA]</scope>
</reference>
<evidence type="ECO:0000313" key="2">
    <source>
        <dbReference type="Proteomes" id="UP000229896"/>
    </source>
</evidence>
<proteinExistence type="predicted"/>
<accession>A0A2M6YC79</accession>
<comment type="caution">
    <text evidence="1">The sequence shown here is derived from an EMBL/GenBank/DDBJ whole genome shotgun (WGS) entry which is preliminary data.</text>
</comment>
<dbReference type="EMBL" id="PEXI01000054">
    <property type="protein sequence ID" value="PIU24306.1"/>
    <property type="molecule type" value="Genomic_DNA"/>
</dbReference>
<evidence type="ECO:0000313" key="1">
    <source>
        <dbReference type="EMBL" id="PIU24306.1"/>
    </source>
</evidence>
<protein>
    <submittedName>
        <fullName evidence="1">Uncharacterized protein</fullName>
    </submittedName>
</protein>
<gene>
    <name evidence="1" type="ORF">COT12_01730</name>
</gene>